<evidence type="ECO:0000256" key="5">
    <source>
        <dbReference type="ARBA" id="ARBA00023204"/>
    </source>
</evidence>
<keyword evidence="7" id="KW-0131">Cell cycle</keyword>
<evidence type="ECO:0000313" key="9">
    <source>
        <dbReference type="EMBL" id="MCD7460680.1"/>
    </source>
</evidence>
<evidence type="ECO:0000256" key="7">
    <source>
        <dbReference type="ARBA" id="ARBA00023306"/>
    </source>
</evidence>
<name>A0ABS8SPA8_DATST</name>
<keyword evidence="5" id="KW-0234">DNA repair</keyword>
<dbReference type="InterPro" id="IPR016024">
    <property type="entry name" value="ARM-type_fold"/>
</dbReference>
<evidence type="ECO:0000256" key="6">
    <source>
        <dbReference type="ARBA" id="ARBA00023242"/>
    </source>
</evidence>
<dbReference type="SUPFAM" id="SSF48371">
    <property type="entry name" value="ARM repeat"/>
    <property type="match status" value="1"/>
</dbReference>
<dbReference type="EMBL" id="JACEIK010000672">
    <property type="protein sequence ID" value="MCD7460680.1"/>
    <property type="molecule type" value="Genomic_DNA"/>
</dbReference>
<dbReference type="PANTHER" id="PTHR12663">
    <property type="entry name" value="ANDROGEN INDUCED INHIBITOR OF PROLIFERATION AS3 / PDS5-RELATED"/>
    <property type="match status" value="1"/>
</dbReference>
<gene>
    <name evidence="9" type="ORF">HAX54_044210</name>
</gene>
<keyword evidence="3" id="KW-0227">DNA damage</keyword>
<keyword evidence="2" id="KW-0132">Cell division</keyword>
<organism evidence="9 10">
    <name type="scientific">Datura stramonium</name>
    <name type="common">Jimsonweed</name>
    <name type="synonym">Common thornapple</name>
    <dbReference type="NCBI Taxonomy" id="4076"/>
    <lineage>
        <taxon>Eukaryota</taxon>
        <taxon>Viridiplantae</taxon>
        <taxon>Streptophyta</taxon>
        <taxon>Embryophyta</taxon>
        <taxon>Tracheophyta</taxon>
        <taxon>Spermatophyta</taxon>
        <taxon>Magnoliopsida</taxon>
        <taxon>eudicotyledons</taxon>
        <taxon>Gunneridae</taxon>
        <taxon>Pentapetalae</taxon>
        <taxon>asterids</taxon>
        <taxon>lamiids</taxon>
        <taxon>Solanales</taxon>
        <taxon>Solanaceae</taxon>
        <taxon>Solanoideae</taxon>
        <taxon>Datureae</taxon>
        <taxon>Datura</taxon>
    </lineage>
</organism>
<dbReference type="PANTHER" id="PTHR12663:SF56">
    <property type="entry name" value="TUDOR DOMAIN-CONTAINING PROTEIN"/>
    <property type="match status" value="1"/>
</dbReference>
<keyword evidence="6" id="KW-0539">Nucleus</keyword>
<evidence type="ECO:0000256" key="8">
    <source>
        <dbReference type="SAM" id="MobiDB-lite"/>
    </source>
</evidence>
<sequence length="445" mass="50477">MAASCSCAAKLEDELRAYGMKLMNPPSSTDELLNLLDKVESLLKMICQHPSDSTRTALQPVMKALIRNEILRHTNEDVKVSVVSCITELSRITAPKYPYDDHKQMEEILMHTVMALKKLPDVCGRSYRKVVRILETVAKLRACVMLLDFQNDTLVIEIFKVFLGIIRPYHPHNIFTRMKEIMTQLIEDSDELSVELLRPLLESVTIENQMASPISSKLGEKVLEECAAIVRPYLSEALKSMSLGPYDAEIVVSICNKMPKGEEMEWCLLTGGIYNRQGGNMKMYPFFWVVGGLEKKQELRKGRLMDSKRARAIKNHGEELVGAKIKVWWPLDEAEQLKDTRTTKPENLDDGTKAEVILARRNKLTGLTVGERNKHTLCAKRKPGRDSRKNESASNCEAEGKAEFSMKSEEVSLQQIHGMKQRKKKTAIKIYDFEESGDKVDNKTA</sequence>
<dbReference type="Pfam" id="PF20168">
    <property type="entry name" value="PDS5"/>
    <property type="match status" value="1"/>
</dbReference>
<comment type="caution">
    <text evidence="9">The sequence shown here is derived from an EMBL/GenBank/DDBJ whole genome shotgun (WGS) entry which is preliminary data.</text>
</comment>
<reference evidence="9 10" key="1">
    <citation type="journal article" date="2021" name="BMC Genomics">
        <title>Datura genome reveals duplications of psychoactive alkaloid biosynthetic genes and high mutation rate following tissue culture.</title>
        <authorList>
            <person name="Rajewski A."/>
            <person name="Carter-House D."/>
            <person name="Stajich J."/>
            <person name="Litt A."/>
        </authorList>
    </citation>
    <scope>NUCLEOTIDE SEQUENCE [LARGE SCALE GENOMIC DNA]</scope>
    <source>
        <strain evidence="9">AR-01</strain>
    </source>
</reference>
<evidence type="ECO:0000256" key="3">
    <source>
        <dbReference type="ARBA" id="ARBA00022763"/>
    </source>
</evidence>
<comment type="subcellular location">
    <subcellularLocation>
        <location evidence="1">Nucleus</location>
    </subcellularLocation>
</comment>
<protein>
    <submittedName>
        <fullName evidence="9">Uncharacterized protein</fullName>
    </submittedName>
</protein>
<evidence type="ECO:0000256" key="4">
    <source>
        <dbReference type="ARBA" id="ARBA00022776"/>
    </source>
</evidence>
<feature type="compositionally biased region" description="Basic and acidic residues" evidence="8">
    <location>
        <begin position="398"/>
        <end position="410"/>
    </location>
</feature>
<dbReference type="InterPro" id="IPR039776">
    <property type="entry name" value="Pds5"/>
</dbReference>
<evidence type="ECO:0000256" key="2">
    <source>
        <dbReference type="ARBA" id="ARBA00022618"/>
    </source>
</evidence>
<keyword evidence="10" id="KW-1185">Reference proteome</keyword>
<feature type="region of interest" description="Disordered" evidence="8">
    <location>
        <begin position="378"/>
        <end position="425"/>
    </location>
</feature>
<proteinExistence type="predicted"/>
<accession>A0ABS8SPA8</accession>
<evidence type="ECO:0000256" key="1">
    <source>
        <dbReference type="ARBA" id="ARBA00004123"/>
    </source>
</evidence>
<evidence type="ECO:0000313" key="10">
    <source>
        <dbReference type="Proteomes" id="UP000823775"/>
    </source>
</evidence>
<dbReference type="Proteomes" id="UP000823775">
    <property type="component" value="Unassembled WGS sequence"/>
</dbReference>
<keyword evidence="4" id="KW-0498">Mitosis</keyword>